<dbReference type="EMBL" id="JAOQJL010000001">
    <property type="protein sequence ID" value="MCU6763795.1"/>
    <property type="molecule type" value="Genomic_DNA"/>
</dbReference>
<keyword evidence="1" id="KW-0812">Transmembrane</keyword>
<gene>
    <name evidence="2" type="ORF">OCV61_00015</name>
</gene>
<reference evidence="2 3" key="1">
    <citation type="journal article" date="2021" name="ISME Commun">
        <title>Automated analysis of genomic sequences facilitates high-throughput and comprehensive description of bacteria.</title>
        <authorList>
            <person name="Hitch T.C.A."/>
        </authorList>
    </citation>
    <scope>NUCLEOTIDE SEQUENCE [LARGE SCALE GENOMIC DNA]</scope>
    <source>
        <strain evidence="2 3">Sanger_23</strain>
    </source>
</reference>
<protein>
    <submittedName>
        <fullName evidence="2">DUF6020 family protein</fullName>
    </submittedName>
</protein>
<feature type="transmembrane region" description="Helical" evidence="1">
    <location>
        <begin position="196"/>
        <end position="214"/>
    </location>
</feature>
<dbReference type="RefSeq" id="WP_158419993.1">
    <property type="nucleotide sequence ID" value="NZ_JAOQJL010000001.1"/>
</dbReference>
<organism evidence="2 3">
    <name type="scientific">Blautia ammoniilytica</name>
    <dbReference type="NCBI Taxonomy" id="2981782"/>
    <lineage>
        <taxon>Bacteria</taxon>
        <taxon>Bacillati</taxon>
        <taxon>Bacillota</taxon>
        <taxon>Clostridia</taxon>
        <taxon>Lachnospirales</taxon>
        <taxon>Lachnospiraceae</taxon>
        <taxon>Blautia</taxon>
    </lineage>
</organism>
<dbReference type="InterPro" id="IPR046062">
    <property type="entry name" value="DUF6020"/>
</dbReference>
<feature type="transmembrane region" description="Helical" evidence="1">
    <location>
        <begin position="310"/>
        <end position="341"/>
    </location>
</feature>
<feature type="transmembrane region" description="Helical" evidence="1">
    <location>
        <begin position="528"/>
        <end position="547"/>
    </location>
</feature>
<feature type="transmembrane region" description="Helical" evidence="1">
    <location>
        <begin position="70"/>
        <end position="89"/>
    </location>
</feature>
<keyword evidence="1" id="KW-0472">Membrane</keyword>
<feature type="transmembrane region" description="Helical" evidence="1">
    <location>
        <begin position="41"/>
        <end position="58"/>
    </location>
</feature>
<feature type="transmembrane region" description="Helical" evidence="1">
    <location>
        <begin position="277"/>
        <end position="298"/>
    </location>
</feature>
<dbReference type="Pfam" id="PF19484">
    <property type="entry name" value="DUF6020"/>
    <property type="match status" value="1"/>
</dbReference>
<name>A0ABT2TNJ0_9FIRM</name>
<feature type="transmembrane region" description="Helical" evidence="1">
    <location>
        <begin position="251"/>
        <end position="270"/>
    </location>
</feature>
<accession>A0ABT2TNJ0</accession>
<feature type="transmembrane region" description="Helical" evidence="1">
    <location>
        <begin position="221"/>
        <end position="239"/>
    </location>
</feature>
<feature type="transmembrane region" description="Helical" evidence="1">
    <location>
        <begin position="154"/>
        <end position="176"/>
    </location>
</feature>
<sequence>MNKRKWISVIAAFWSAAAIALSGEFVEANGLLRTLNSELNGIRLDKLIVLAALVAFYYKVWDRFVEESKWITHLLAASFSVCMLIGISYSTQGSWVFFMGNRKQMVIAFLAFAGYFILFDVTLSIFYGWLSRLNLYQIRAKKPLPAFAQKHSHLWAFLVIYLCWLPWIIVFFPGSVPADGYRQLDMYFGGEKFTTRHAWVLTMFVGLLMSIGRLINDNMGVFLIILVTSLLECYCYSGVCSRLKKWKAPKQLYVGSVLFFGLMPMFGTYAQTVIKDSMFSAVFALYMALYAECAIPALQKRSGKRLSSQLIQLAIVGILTCFCRNNGIYMVFVSMVFLIFFVAKRQRLVVLALAIAVFGCYSVSEKAVAPALGISSISSRVYFSIPFQQTARYVRSYPEDVTEEEKDAINQILNYDQLAQRYNPELSDPVKATYRTGNITKEKLMNYFKAWFSMFKKHPGVYIEATLHNTYGYFYPFYHNTAQGPYRLYNKTFTEYQFEYDYVFPKEARSVMAQYAYLWRNVPGFAQISNSGAYTWMLLILAGYLFYRKRGKGILALAAPALNVAICVASPVNGMFRYVLPLIACMPVVVYWCIGYGEKEFTDKSEESR</sequence>
<evidence type="ECO:0000313" key="2">
    <source>
        <dbReference type="EMBL" id="MCU6763795.1"/>
    </source>
</evidence>
<feature type="transmembrane region" description="Helical" evidence="1">
    <location>
        <begin position="109"/>
        <end position="133"/>
    </location>
</feature>
<proteinExistence type="predicted"/>
<comment type="caution">
    <text evidence="2">The sequence shown here is derived from an EMBL/GenBank/DDBJ whole genome shotgun (WGS) entry which is preliminary data.</text>
</comment>
<feature type="transmembrane region" description="Helical" evidence="1">
    <location>
        <begin position="578"/>
        <end position="597"/>
    </location>
</feature>
<keyword evidence="1" id="KW-1133">Transmembrane helix</keyword>
<feature type="transmembrane region" description="Helical" evidence="1">
    <location>
        <begin position="554"/>
        <end position="572"/>
    </location>
</feature>
<evidence type="ECO:0000256" key="1">
    <source>
        <dbReference type="SAM" id="Phobius"/>
    </source>
</evidence>
<evidence type="ECO:0000313" key="3">
    <source>
        <dbReference type="Proteomes" id="UP001652409"/>
    </source>
</evidence>
<keyword evidence="3" id="KW-1185">Reference proteome</keyword>
<dbReference type="Proteomes" id="UP001652409">
    <property type="component" value="Unassembled WGS sequence"/>
</dbReference>